<evidence type="ECO:0000313" key="5">
    <source>
        <dbReference type="Proteomes" id="UP000800981"/>
    </source>
</evidence>
<proteinExistence type="predicted"/>
<organism evidence="4 5">
    <name type="scientific">Motilibacter deserti</name>
    <dbReference type="NCBI Taxonomy" id="2714956"/>
    <lineage>
        <taxon>Bacteria</taxon>
        <taxon>Bacillati</taxon>
        <taxon>Actinomycetota</taxon>
        <taxon>Actinomycetes</taxon>
        <taxon>Motilibacterales</taxon>
        <taxon>Motilibacteraceae</taxon>
        <taxon>Motilibacter</taxon>
    </lineage>
</organism>
<dbReference type="PROSITE" id="PS50977">
    <property type="entry name" value="HTH_TETR_2"/>
    <property type="match status" value="1"/>
</dbReference>
<dbReference type="InterPro" id="IPR001647">
    <property type="entry name" value="HTH_TetR"/>
</dbReference>
<sequence length="203" mass="22378">MARRDRSPRQRLEPEERRERIVEAASAAFTTAPYREVGLAGIALAASASEALVYRYFTGKAELYAEVVRRAVDRFVQRQDDALAQLAPGAPVRDRIRAATLVHLDTVAAHPAGWGAPLLGSAEEPAQVAQVRTAARADQVERLRALLKAREGRRREFALWGFFGFLDTACLRWVDTGCPEQERWPLVEAALGALEGGLGDWDA</sequence>
<dbReference type="PANTHER" id="PTHR30055">
    <property type="entry name" value="HTH-TYPE TRANSCRIPTIONAL REGULATOR RUTR"/>
    <property type="match status" value="1"/>
</dbReference>
<reference evidence="4 5" key="1">
    <citation type="submission" date="2020-03" db="EMBL/GenBank/DDBJ databases">
        <title>Two novel Motilibacter sp.</title>
        <authorList>
            <person name="Liu S."/>
        </authorList>
    </citation>
    <scope>NUCLEOTIDE SEQUENCE [LARGE SCALE GENOMIC DNA]</scope>
    <source>
        <strain evidence="4 5">E257</strain>
    </source>
</reference>
<evidence type="ECO:0000256" key="1">
    <source>
        <dbReference type="ARBA" id="ARBA00023125"/>
    </source>
</evidence>
<accession>A0ABX0GSE8</accession>
<feature type="domain" description="HTH tetR-type" evidence="3">
    <location>
        <begin position="15"/>
        <end position="75"/>
    </location>
</feature>
<feature type="DNA-binding region" description="H-T-H motif" evidence="2">
    <location>
        <begin position="38"/>
        <end position="57"/>
    </location>
</feature>
<evidence type="ECO:0000313" key="4">
    <source>
        <dbReference type="EMBL" id="NHC12690.1"/>
    </source>
</evidence>
<dbReference type="Pfam" id="PF00440">
    <property type="entry name" value="TetR_N"/>
    <property type="match status" value="1"/>
</dbReference>
<name>A0ABX0GSE8_9ACTN</name>
<comment type="caution">
    <text evidence="4">The sequence shown here is derived from an EMBL/GenBank/DDBJ whole genome shotgun (WGS) entry which is preliminary data.</text>
</comment>
<dbReference type="SUPFAM" id="SSF46689">
    <property type="entry name" value="Homeodomain-like"/>
    <property type="match status" value="1"/>
</dbReference>
<dbReference type="EMBL" id="JAANNP010000001">
    <property type="protein sequence ID" value="NHC12690.1"/>
    <property type="molecule type" value="Genomic_DNA"/>
</dbReference>
<dbReference type="InterPro" id="IPR009057">
    <property type="entry name" value="Homeodomain-like_sf"/>
</dbReference>
<dbReference type="RefSeq" id="WP_166277379.1">
    <property type="nucleotide sequence ID" value="NZ_JAANNP010000001.1"/>
</dbReference>
<evidence type="ECO:0000256" key="2">
    <source>
        <dbReference type="PROSITE-ProRule" id="PRU00335"/>
    </source>
</evidence>
<dbReference type="Gene3D" id="1.10.357.10">
    <property type="entry name" value="Tetracycline Repressor, domain 2"/>
    <property type="match status" value="1"/>
</dbReference>
<keyword evidence="1 2" id="KW-0238">DNA-binding</keyword>
<dbReference type="Proteomes" id="UP000800981">
    <property type="component" value="Unassembled WGS sequence"/>
</dbReference>
<keyword evidence="5" id="KW-1185">Reference proteome</keyword>
<dbReference type="PANTHER" id="PTHR30055:SF174">
    <property type="entry name" value="TRANSCRIPTIONAL REGULATORY PROTEIN (PROBABLY TETR-FAMILY)-RELATED"/>
    <property type="match status" value="1"/>
</dbReference>
<protein>
    <submittedName>
        <fullName evidence="4">TetR/AcrR family transcriptional regulator</fullName>
    </submittedName>
</protein>
<dbReference type="InterPro" id="IPR050109">
    <property type="entry name" value="HTH-type_TetR-like_transc_reg"/>
</dbReference>
<evidence type="ECO:0000259" key="3">
    <source>
        <dbReference type="PROSITE" id="PS50977"/>
    </source>
</evidence>
<gene>
    <name evidence="4" type="ORF">G9H71_02700</name>
</gene>